<name>X0ZPT1_9ZZZZ</name>
<sequence>MPYQHKREPLNNDEVNKLINACNTFWEKFVIWTFLDTGW</sequence>
<accession>X0ZPT1</accession>
<dbReference type="AlphaFoldDB" id="X0ZPT1"/>
<dbReference type="EMBL" id="BART01005196">
    <property type="protein sequence ID" value="GAG62413.1"/>
    <property type="molecule type" value="Genomic_DNA"/>
</dbReference>
<organism evidence="1">
    <name type="scientific">marine sediment metagenome</name>
    <dbReference type="NCBI Taxonomy" id="412755"/>
    <lineage>
        <taxon>unclassified sequences</taxon>
        <taxon>metagenomes</taxon>
        <taxon>ecological metagenomes</taxon>
    </lineage>
</organism>
<gene>
    <name evidence="1" type="ORF">S01H4_12302</name>
</gene>
<comment type="caution">
    <text evidence="1">The sequence shown here is derived from an EMBL/GenBank/DDBJ whole genome shotgun (WGS) entry which is preliminary data.</text>
</comment>
<reference evidence="1" key="1">
    <citation type="journal article" date="2014" name="Front. Microbiol.">
        <title>High frequency of phylogenetically diverse reductive dehalogenase-homologous genes in deep subseafloor sedimentary metagenomes.</title>
        <authorList>
            <person name="Kawai M."/>
            <person name="Futagami T."/>
            <person name="Toyoda A."/>
            <person name="Takaki Y."/>
            <person name="Nishi S."/>
            <person name="Hori S."/>
            <person name="Arai W."/>
            <person name="Tsubouchi T."/>
            <person name="Morono Y."/>
            <person name="Uchiyama I."/>
            <person name="Ito T."/>
            <person name="Fujiyama A."/>
            <person name="Inagaki F."/>
            <person name="Takami H."/>
        </authorList>
    </citation>
    <scope>NUCLEOTIDE SEQUENCE</scope>
    <source>
        <strain evidence="1">Expedition CK06-06</strain>
    </source>
</reference>
<proteinExistence type="predicted"/>
<protein>
    <submittedName>
        <fullName evidence="1">Uncharacterized protein</fullName>
    </submittedName>
</protein>
<evidence type="ECO:0000313" key="1">
    <source>
        <dbReference type="EMBL" id="GAG62413.1"/>
    </source>
</evidence>